<dbReference type="KEGG" id="api:103309542"/>
<dbReference type="InterPro" id="IPR040676">
    <property type="entry name" value="DUF5641"/>
</dbReference>
<name>A0A8R2B6A1_ACYPI</name>
<keyword evidence="3" id="KW-1185">Reference proteome</keyword>
<proteinExistence type="predicted"/>
<dbReference type="Pfam" id="PF18701">
    <property type="entry name" value="DUF5641"/>
    <property type="match status" value="1"/>
</dbReference>
<dbReference type="AlphaFoldDB" id="A0A8R2B6A1"/>
<dbReference type="EnsemblMetazoa" id="XM_008185184.1">
    <property type="protein sequence ID" value="XP_008183406.1"/>
    <property type="gene ID" value="LOC103309542"/>
</dbReference>
<dbReference type="OrthoDB" id="6622149at2759"/>
<feature type="domain" description="DUF5641" evidence="1">
    <location>
        <begin position="144"/>
        <end position="237"/>
    </location>
</feature>
<dbReference type="GeneID" id="103309542"/>
<dbReference type="Gene3D" id="3.30.420.10">
    <property type="entry name" value="Ribonuclease H-like superfamily/Ribonuclease H"/>
    <property type="match status" value="1"/>
</dbReference>
<sequence length="247" mass="27826">MTNDRKKVLGKILSLLKSGPQGVIFILQKTKEQRTVEEELSHHHVQWHFIPPSAPHFGGLWEAAVKSTKKHLLKINTMGLLTFEEMSTMLCRVEAVLNSRPISPMSDDPSDFTALTPGHFLVGGVLTLPAEPDGTGIPLNRLKRLELVRVQAQTFWKRWSSEYLPQLHKRGCWLSKKDNIEVGSLAILKEDNLPPMKWIMVRVTQVHPGSDGMVRVVTVRNSAGREFQRPTAKLAVLPHAKDEEEPV</sequence>
<dbReference type="RefSeq" id="XP_008183406.1">
    <property type="nucleotide sequence ID" value="XM_008185184.1"/>
</dbReference>
<dbReference type="PANTHER" id="PTHR47331:SF1">
    <property type="entry name" value="GAG-LIKE PROTEIN"/>
    <property type="match status" value="1"/>
</dbReference>
<organism evidence="2 3">
    <name type="scientific">Acyrthosiphon pisum</name>
    <name type="common">Pea aphid</name>
    <dbReference type="NCBI Taxonomy" id="7029"/>
    <lineage>
        <taxon>Eukaryota</taxon>
        <taxon>Metazoa</taxon>
        <taxon>Ecdysozoa</taxon>
        <taxon>Arthropoda</taxon>
        <taxon>Hexapoda</taxon>
        <taxon>Insecta</taxon>
        <taxon>Pterygota</taxon>
        <taxon>Neoptera</taxon>
        <taxon>Paraneoptera</taxon>
        <taxon>Hemiptera</taxon>
        <taxon>Sternorrhyncha</taxon>
        <taxon>Aphidomorpha</taxon>
        <taxon>Aphidoidea</taxon>
        <taxon>Aphididae</taxon>
        <taxon>Macrosiphini</taxon>
        <taxon>Acyrthosiphon</taxon>
    </lineage>
</organism>
<evidence type="ECO:0000313" key="3">
    <source>
        <dbReference type="Proteomes" id="UP000007819"/>
    </source>
</evidence>
<accession>A0A8R2B6A1</accession>
<dbReference type="PANTHER" id="PTHR47331">
    <property type="entry name" value="PHD-TYPE DOMAIN-CONTAINING PROTEIN"/>
    <property type="match status" value="1"/>
</dbReference>
<dbReference type="InterPro" id="IPR036397">
    <property type="entry name" value="RNaseH_sf"/>
</dbReference>
<protein>
    <recommendedName>
        <fullName evidence="1">DUF5641 domain-containing protein</fullName>
    </recommendedName>
</protein>
<evidence type="ECO:0000259" key="1">
    <source>
        <dbReference type="Pfam" id="PF18701"/>
    </source>
</evidence>
<dbReference type="GO" id="GO:0003676">
    <property type="term" value="F:nucleic acid binding"/>
    <property type="evidence" value="ECO:0007669"/>
    <property type="project" value="InterPro"/>
</dbReference>
<reference evidence="2" key="2">
    <citation type="submission" date="2022-06" db="UniProtKB">
        <authorList>
            <consortium name="EnsemblMetazoa"/>
        </authorList>
    </citation>
    <scope>IDENTIFICATION</scope>
</reference>
<reference evidence="3" key="1">
    <citation type="submission" date="2010-06" db="EMBL/GenBank/DDBJ databases">
        <authorList>
            <person name="Jiang H."/>
            <person name="Abraham K."/>
            <person name="Ali S."/>
            <person name="Alsbrooks S.L."/>
            <person name="Anim B.N."/>
            <person name="Anosike U.S."/>
            <person name="Attaway T."/>
            <person name="Bandaranaike D.P."/>
            <person name="Battles P.K."/>
            <person name="Bell S.N."/>
            <person name="Bell A.V."/>
            <person name="Beltran B."/>
            <person name="Bickham C."/>
            <person name="Bustamante Y."/>
            <person name="Caleb T."/>
            <person name="Canada A."/>
            <person name="Cardenas V."/>
            <person name="Carter K."/>
            <person name="Chacko J."/>
            <person name="Chandrabose M.N."/>
            <person name="Chavez D."/>
            <person name="Chavez A."/>
            <person name="Chen L."/>
            <person name="Chu H.-S."/>
            <person name="Claassen K.J."/>
            <person name="Cockrell R."/>
            <person name="Collins M."/>
            <person name="Cooper J.A."/>
            <person name="Cree A."/>
            <person name="Curry S.M."/>
            <person name="Da Y."/>
            <person name="Dao M.D."/>
            <person name="Das B."/>
            <person name="Davila M.-L."/>
            <person name="Davy-Carroll L."/>
            <person name="Denson S."/>
            <person name="Dinh H."/>
            <person name="Ebong V.E."/>
            <person name="Edwards J.R."/>
            <person name="Egan A."/>
            <person name="El-Daye J."/>
            <person name="Escobedo L."/>
            <person name="Fernandez S."/>
            <person name="Fernando P.R."/>
            <person name="Flagg N."/>
            <person name="Forbes L.D."/>
            <person name="Fowler R.G."/>
            <person name="Fu Q."/>
            <person name="Gabisi R.A."/>
            <person name="Ganer J."/>
            <person name="Garbino Pronczuk A."/>
            <person name="Garcia R.M."/>
            <person name="Garner T."/>
            <person name="Garrett T.E."/>
            <person name="Gonzalez D.A."/>
            <person name="Hamid H."/>
            <person name="Hawkins E.S."/>
            <person name="Hirani K."/>
            <person name="Hogues M.E."/>
            <person name="Hollins B."/>
            <person name="Hsiao C.-H."/>
            <person name="Jabil R."/>
            <person name="James M.L."/>
            <person name="Jhangiani S.N."/>
            <person name="Johnson B."/>
            <person name="Johnson Q."/>
            <person name="Joshi V."/>
            <person name="Kalu J.B."/>
            <person name="Kam C."/>
            <person name="Kashfia A."/>
            <person name="Keebler J."/>
            <person name="Kisamo H."/>
            <person name="Kovar C.L."/>
            <person name="Lago L.A."/>
            <person name="Lai C.-Y."/>
            <person name="Laidlaw J."/>
            <person name="Lara F."/>
            <person name="Le T.-K."/>
            <person name="Lee S.L."/>
            <person name="Legall F.H."/>
            <person name="Lemon S.J."/>
            <person name="Lewis L.R."/>
            <person name="Li B."/>
            <person name="Liu Y."/>
            <person name="Liu Y.-S."/>
            <person name="Lopez J."/>
            <person name="Lozado R.J."/>
            <person name="Lu J."/>
            <person name="Madu R.C."/>
            <person name="Maheshwari M."/>
            <person name="Maheshwari R."/>
            <person name="Malloy K."/>
            <person name="Martinez E."/>
            <person name="Mathew T."/>
            <person name="Mercado I.C."/>
            <person name="Mercado C."/>
            <person name="Meyer B."/>
            <person name="Montgomery K."/>
            <person name="Morgan M.B."/>
            <person name="Munidasa M."/>
            <person name="Nazareth L.V."/>
            <person name="Nelson J."/>
            <person name="Ng B.M."/>
            <person name="Nguyen N.B."/>
            <person name="Nguyen P.Q."/>
            <person name="Nguyen T."/>
            <person name="Obregon M."/>
            <person name="Okwuonu G.O."/>
            <person name="Onwere C.G."/>
            <person name="Orozco G."/>
            <person name="Parra A."/>
            <person name="Patel S."/>
            <person name="Patil S."/>
            <person name="Perez A."/>
            <person name="Perez Y."/>
            <person name="Pham C."/>
            <person name="Primus E.L."/>
            <person name="Pu L.-L."/>
            <person name="Puazo M."/>
            <person name="Qin X."/>
            <person name="Quiroz J.B."/>
            <person name="Reese J."/>
            <person name="Richards S."/>
            <person name="Rives C.M."/>
            <person name="Robberts R."/>
            <person name="Ruiz S.J."/>
            <person name="Ruiz M.J."/>
            <person name="Santibanez J."/>
            <person name="Schneider B.W."/>
            <person name="Sisson I."/>
            <person name="Smith M."/>
            <person name="Sodergren E."/>
            <person name="Song X.-Z."/>
            <person name="Song B.B."/>
            <person name="Summersgill H."/>
            <person name="Thelus R."/>
            <person name="Thornton R.D."/>
            <person name="Trejos Z.Y."/>
            <person name="Usmani K."/>
            <person name="Vattathil S."/>
            <person name="Villasana D."/>
            <person name="Walker D.L."/>
            <person name="Wang S."/>
            <person name="Wang K."/>
            <person name="White C.S."/>
            <person name="Williams A.C."/>
            <person name="Williamson J."/>
            <person name="Wilson K."/>
            <person name="Woghiren I.O."/>
            <person name="Woodworth J.R."/>
            <person name="Worley K.C."/>
            <person name="Wright R.A."/>
            <person name="Wu W."/>
            <person name="Young L."/>
            <person name="Zhang L."/>
            <person name="Zhang J."/>
            <person name="Zhu Y."/>
            <person name="Muzny D.M."/>
            <person name="Weinstock G."/>
            <person name="Gibbs R.A."/>
        </authorList>
    </citation>
    <scope>NUCLEOTIDE SEQUENCE [LARGE SCALE GENOMIC DNA]</scope>
    <source>
        <strain evidence="3">LSR1</strain>
    </source>
</reference>
<dbReference type="Proteomes" id="UP000007819">
    <property type="component" value="Chromosome X"/>
</dbReference>
<evidence type="ECO:0000313" key="2">
    <source>
        <dbReference type="EnsemblMetazoa" id="XP_008183406.1"/>
    </source>
</evidence>